<reference evidence="2" key="1">
    <citation type="submission" date="2020-05" db="EMBL/GenBank/DDBJ databases">
        <title>WGS assembly of Panicum virgatum.</title>
        <authorList>
            <person name="Lovell J.T."/>
            <person name="Jenkins J."/>
            <person name="Shu S."/>
            <person name="Juenger T.E."/>
            <person name="Schmutz J."/>
        </authorList>
    </citation>
    <scope>NUCLEOTIDE SEQUENCE</scope>
    <source>
        <strain evidence="2">AP13</strain>
    </source>
</reference>
<comment type="caution">
    <text evidence="2">The sequence shown here is derived from an EMBL/GenBank/DDBJ whole genome shotgun (WGS) entry which is preliminary data.</text>
</comment>
<sequence>MNGSMRGVTGKLIGVDGSVGIVRVECEQRCRRGRHGQRAVENHAASQTSLVEAPGKKATSLPTWRELWIGPQVWIQNWKTAMVEAEIRRGSSPTARGRRWGSKREASATHYWLRLGQRRPEEVVQRGAATPVRCGRDSGEL</sequence>
<evidence type="ECO:0000313" key="2">
    <source>
        <dbReference type="EMBL" id="KAG2658861.1"/>
    </source>
</evidence>
<dbReference type="Pfam" id="PF23287">
    <property type="entry name" value="KOW7_SPT5"/>
    <property type="match status" value="1"/>
</dbReference>
<feature type="domain" description="Spt5 KOW" evidence="1">
    <location>
        <begin position="1"/>
        <end position="26"/>
    </location>
</feature>
<dbReference type="Proteomes" id="UP000823388">
    <property type="component" value="Chromosome 1K"/>
</dbReference>
<evidence type="ECO:0000313" key="3">
    <source>
        <dbReference type="Proteomes" id="UP000823388"/>
    </source>
</evidence>
<proteinExistence type="predicted"/>
<dbReference type="AlphaFoldDB" id="A0A8T0XBC4"/>
<keyword evidence="3" id="KW-1185">Reference proteome</keyword>
<organism evidence="2 3">
    <name type="scientific">Panicum virgatum</name>
    <name type="common">Blackwell switchgrass</name>
    <dbReference type="NCBI Taxonomy" id="38727"/>
    <lineage>
        <taxon>Eukaryota</taxon>
        <taxon>Viridiplantae</taxon>
        <taxon>Streptophyta</taxon>
        <taxon>Embryophyta</taxon>
        <taxon>Tracheophyta</taxon>
        <taxon>Spermatophyta</taxon>
        <taxon>Magnoliopsida</taxon>
        <taxon>Liliopsida</taxon>
        <taxon>Poales</taxon>
        <taxon>Poaceae</taxon>
        <taxon>PACMAD clade</taxon>
        <taxon>Panicoideae</taxon>
        <taxon>Panicodae</taxon>
        <taxon>Paniceae</taxon>
        <taxon>Panicinae</taxon>
        <taxon>Panicum</taxon>
        <taxon>Panicum sect. Hiantes</taxon>
    </lineage>
</organism>
<accession>A0A8T0XBC4</accession>
<dbReference type="EMBL" id="CM029037">
    <property type="protein sequence ID" value="KAG2658861.1"/>
    <property type="molecule type" value="Genomic_DNA"/>
</dbReference>
<dbReference type="InterPro" id="IPR057934">
    <property type="entry name" value="KOW_Spt5_7"/>
</dbReference>
<evidence type="ECO:0000259" key="1">
    <source>
        <dbReference type="Pfam" id="PF23287"/>
    </source>
</evidence>
<gene>
    <name evidence="2" type="ORF">PVAP13_1KG320005</name>
</gene>
<protein>
    <recommendedName>
        <fullName evidence="1">Spt5 KOW domain-containing protein</fullName>
    </recommendedName>
</protein>
<name>A0A8T0XBC4_PANVG</name>